<dbReference type="Gene3D" id="3.10.20.30">
    <property type="match status" value="2"/>
</dbReference>
<comment type="caution">
    <text evidence="8">The sequence shown here is derived from an EMBL/GenBank/DDBJ whole genome shotgun (WGS) entry which is preliminary data.</text>
</comment>
<dbReference type="GO" id="GO:0016887">
    <property type="term" value="F:ATP hydrolysis activity"/>
    <property type="evidence" value="ECO:0007669"/>
    <property type="project" value="TreeGrafter"/>
</dbReference>
<evidence type="ECO:0000256" key="1">
    <source>
        <dbReference type="ARBA" id="ARBA00001946"/>
    </source>
</evidence>
<dbReference type="PANTHER" id="PTHR23305">
    <property type="entry name" value="OBG GTPASE FAMILY"/>
    <property type="match status" value="1"/>
</dbReference>
<dbReference type="Gene3D" id="3.40.50.300">
    <property type="entry name" value="P-loop containing nucleotide triphosphate hydrolases"/>
    <property type="match status" value="2"/>
</dbReference>
<evidence type="ECO:0000256" key="4">
    <source>
        <dbReference type="ARBA" id="ARBA00022840"/>
    </source>
</evidence>
<dbReference type="GO" id="GO:0005524">
    <property type="term" value="F:ATP binding"/>
    <property type="evidence" value="ECO:0007669"/>
    <property type="project" value="UniProtKB-KW"/>
</dbReference>
<dbReference type="InterPro" id="IPR027417">
    <property type="entry name" value="P-loop_NTPase"/>
</dbReference>
<dbReference type="Gene3D" id="1.10.150.300">
    <property type="entry name" value="TGS-like domain"/>
    <property type="match status" value="1"/>
</dbReference>
<keyword evidence="2" id="KW-0479">Metal-binding</keyword>
<feature type="domain" description="G" evidence="6">
    <location>
        <begin position="57"/>
        <end position="157"/>
    </location>
</feature>
<comment type="cofactor">
    <cofactor evidence="1">
        <name>Mg(2+)</name>
        <dbReference type="ChEBI" id="CHEBI:18420"/>
    </cofactor>
</comment>
<dbReference type="AlphaFoldDB" id="A0A6A4LJ91"/>
<keyword evidence="9" id="KW-1185">Reference proteome</keyword>
<dbReference type="InterPro" id="IPR013029">
    <property type="entry name" value="YchF_C"/>
</dbReference>
<name>A0A6A4LJ91_9ERIC</name>
<evidence type="ECO:0000313" key="9">
    <source>
        <dbReference type="Proteomes" id="UP000428333"/>
    </source>
</evidence>
<dbReference type="SUPFAM" id="SSF52540">
    <property type="entry name" value="P-loop containing nucleoside triphosphate hydrolases"/>
    <property type="match status" value="2"/>
</dbReference>
<keyword evidence="4" id="KW-0067">ATP-binding</keyword>
<dbReference type="Pfam" id="PF06071">
    <property type="entry name" value="YchF-GTPase_C"/>
    <property type="match status" value="1"/>
</dbReference>
<gene>
    <name evidence="8" type="ORF">C3L33_09678</name>
</gene>
<evidence type="ECO:0000256" key="3">
    <source>
        <dbReference type="ARBA" id="ARBA00022741"/>
    </source>
</evidence>
<feature type="non-terminal residue" evidence="8">
    <location>
        <position position="1"/>
    </location>
</feature>
<feature type="domain" description="YchF C-terminal" evidence="7">
    <location>
        <begin position="406"/>
        <end position="469"/>
    </location>
</feature>
<reference evidence="8 9" key="1">
    <citation type="journal article" date="2019" name="Genome Biol. Evol.">
        <title>The Rhododendron genome and chromosomal organization provide insight into shared whole-genome duplications across the heath family (Ericaceae).</title>
        <authorList>
            <person name="Soza V.L."/>
            <person name="Lindsley D."/>
            <person name="Waalkes A."/>
            <person name="Ramage E."/>
            <person name="Patwardhan R.P."/>
            <person name="Burton J.N."/>
            <person name="Adey A."/>
            <person name="Kumar A."/>
            <person name="Qiu R."/>
            <person name="Shendure J."/>
            <person name="Hall B."/>
        </authorList>
    </citation>
    <scope>NUCLEOTIDE SEQUENCE [LARGE SCALE GENOMIC DNA]</scope>
    <source>
        <strain evidence="8">RSF 1966-606</strain>
    </source>
</reference>
<keyword evidence="5" id="KW-0460">Magnesium</keyword>
<dbReference type="OrthoDB" id="424823at2759"/>
<dbReference type="PANTHER" id="PTHR23305:SF18">
    <property type="entry name" value="OBG-TYPE G DOMAIN-CONTAINING PROTEIN"/>
    <property type="match status" value="1"/>
</dbReference>
<feature type="non-terminal residue" evidence="8">
    <location>
        <position position="470"/>
    </location>
</feature>
<dbReference type="CDD" id="cd01900">
    <property type="entry name" value="YchF"/>
    <property type="match status" value="1"/>
</dbReference>
<sequence>MARVACHHLIPAVSLPLKSPFFSLHFRNTVAEPSISIGFRRRLMSSSATKISMSLKAGIVGLPNVGKSTLFNAVVSPPSSLYICVCACETAVENGKAQAANYPFCTIEPNVGIVGVPDPRLHVLSDLSKSQRAVPASIEFVDIAGLVKGASQGEVGILGFFTSTDVSWCQSNGVLDTLDSLAFCCCDVMDVNSVNLFDCRVWVINFCRIFVKLTPFFRFLYPYVVRCFEDNDVVHVNGKVDPKSDIDVINLELVFSDMDQIEKRMERLKKGKAKESQSKVKEEAEKSALDRIQQALLDGKPARSVPLTDLEKDAVRHLCLLTMKPIIYVANVAESDVSAAEDNPHVKEVMNLASGLQSGIVTVSAQVESEVTELRPEERTEYLKSLGVNESGLGNLIRATYDLLGLRTYFTTGEKETKAWTILTGMTAPQAAGVIHSDFEKGFIRAETVAYDDFVAARSFAAAREKGLVS</sequence>
<dbReference type="InterPro" id="IPR023192">
    <property type="entry name" value="TGS-like_dom_sf"/>
</dbReference>
<evidence type="ECO:0000256" key="2">
    <source>
        <dbReference type="ARBA" id="ARBA00022723"/>
    </source>
</evidence>
<evidence type="ECO:0000259" key="7">
    <source>
        <dbReference type="Pfam" id="PF06071"/>
    </source>
</evidence>
<dbReference type="GO" id="GO:0046872">
    <property type="term" value="F:metal ion binding"/>
    <property type="evidence" value="ECO:0007669"/>
    <property type="project" value="UniProtKB-KW"/>
</dbReference>
<protein>
    <recommendedName>
        <fullName evidence="10">OBG-type G domain-containing protein</fullName>
    </recommendedName>
</protein>
<dbReference type="EMBL" id="QEFC01001417">
    <property type="protein sequence ID" value="KAE9458430.1"/>
    <property type="molecule type" value="Genomic_DNA"/>
</dbReference>
<dbReference type="GO" id="GO:0005525">
    <property type="term" value="F:GTP binding"/>
    <property type="evidence" value="ECO:0007669"/>
    <property type="project" value="InterPro"/>
</dbReference>
<evidence type="ECO:0000259" key="6">
    <source>
        <dbReference type="Pfam" id="PF01926"/>
    </source>
</evidence>
<evidence type="ECO:0008006" key="10">
    <source>
        <dbReference type="Google" id="ProtNLM"/>
    </source>
</evidence>
<evidence type="ECO:0000256" key="5">
    <source>
        <dbReference type="ARBA" id="ARBA00022842"/>
    </source>
</evidence>
<dbReference type="FunFam" id="3.10.20.30:FF:000029">
    <property type="entry name" value="Obg-like ATPase 1"/>
    <property type="match status" value="1"/>
</dbReference>
<dbReference type="FunFam" id="1.10.150.300:FF:000001">
    <property type="entry name" value="Ribosome-binding ATPase YchF"/>
    <property type="match status" value="1"/>
</dbReference>
<dbReference type="Pfam" id="PF01926">
    <property type="entry name" value="MMR_HSR1"/>
    <property type="match status" value="1"/>
</dbReference>
<dbReference type="InterPro" id="IPR006073">
    <property type="entry name" value="GTP-bd"/>
</dbReference>
<evidence type="ECO:0000313" key="8">
    <source>
        <dbReference type="EMBL" id="KAE9458430.1"/>
    </source>
</evidence>
<proteinExistence type="predicted"/>
<dbReference type="Proteomes" id="UP000428333">
    <property type="component" value="Linkage Group LG06"/>
</dbReference>
<accession>A0A6A4LJ91</accession>
<organism evidence="8 9">
    <name type="scientific">Rhododendron williamsianum</name>
    <dbReference type="NCBI Taxonomy" id="262921"/>
    <lineage>
        <taxon>Eukaryota</taxon>
        <taxon>Viridiplantae</taxon>
        <taxon>Streptophyta</taxon>
        <taxon>Embryophyta</taxon>
        <taxon>Tracheophyta</taxon>
        <taxon>Spermatophyta</taxon>
        <taxon>Magnoliopsida</taxon>
        <taxon>eudicotyledons</taxon>
        <taxon>Gunneridae</taxon>
        <taxon>Pentapetalae</taxon>
        <taxon>asterids</taxon>
        <taxon>Ericales</taxon>
        <taxon>Ericaceae</taxon>
        <taxon>Ericoideae</taxon>
        <taxon>Rhodoreae</taxon>
        <taxon>Rhododendron</taxon>
    </lineage>
</organism>
<dbReference type="GO" id="GO:0005737">
    <property type="term" value="C:cytoplasm"/>
    <property type="evidence" value="ECO:0007669"/>
    <property type="project" value="TreeGrafter"/>
</dbReference>
<keyword evidence="3" id="KW-0547">Nucleotide-binding</keyword>
<dbReference type="InterPro" id="IPR012675">
    <property type="entry name" value="Beta-grasp_dom_sf"/>
</dbReference>
<dbReference type="InterPro" id="IPR041706">
    <property type="entry name" value="YchF_N"/>
</dbReference>